<organism evidence="4 5">
    <name type="scientific">Hungatella hathewayi</name>
    <dbReference type="NCBI Taxonomy" id="154046"/>
    <lineage>
        <taxon>Bacteria</taxon>
        <taxon>Bacillati</taxon>
        <taxon>Bacillota</taxon>
        <taxon>Clostridia</taxon>
        <taxon>Lachnospirales</taxon>
        <taxon>Lachnospiraceae</taxon>
        <taxon>Hungatella</taxon>
    </lineage>
</organism>
<dbReference type="GO" id="GO:0016491">
    <property type="term" value="F:oxidoreductase activity"/>
    <property type="evidence" value="ECO:0007669"/>
    <property type="project" value="UniProtKB-KW"/>
</dbReference>
<keyword evidence="2" id="KW-0288">FMN</keyword>
<proteinExistence type="predicted"/>
<dbReference type="InterPro" id="IPR005025">
    <property type="entry name" value="FMN_Rdtase-like_dom"/>
</dbReference>
<evidence type="ECO:0000313" key="5">
    <source>
        <dbReference type="Proteomes" id="UP000095651"/>
    </source>
</evidence>
<dbReference type="Pfam" id="PF03358">
    <property type="entry name" value="FMN_red"/>
    <property type="match status" value="1"/>
</dbReference>
<evidence type="ECO:0000256" key="1">
    <source>
        <dbReference type="ARBA" id="ARBA00022630"/>
    </source>
</evidence>
<accession>A0A173WIH1</accession>
<protein>
    <submittedName>
        <fullName evidence="4">NADPH-dependent FMN reductase</fullName>
        <ecNumber evidence="4">1.-.-.-</ecNumber>
    </submittedName>
</protein>
<evidence type="ECO:0000259" key="3">
    <source>
        <dbReference type="Pfam" id="PF03358"/>
    </source>
</evidence>
<dbReference type="InterPro" id="IPR029039">
    <property type="entry name" value="Flavoprotein-like_sf"/>
</dbReference>
<name>A0A173WIH1_9FIRM</name>
<sequence>MSWFFRTDKNGDGMKGYLDNVDTVERNLKDAGCDETLVKEFIKLIKTGERKRQLRMLEKHRSNLLEEIHKNEKKIECLDYLVCQMEKKMGKKIVVLSTSPRMGGNSEMMADAFIRGAAEAGHEAEKIHLYDKKIEFCKGCLACQHTGACVIRDDAAVIVEQMRQADVLVFATPIYFYEMSGQMKTLLDRTNPLFPGEYAFRDIYLLAASADEEASSMDGAVKGLEGWISCFEQAHLSGVIRGAGADKKGEIENVPEALNAAYEFGRNV</sequence>
<dbReference type="PANTHER" id="PTHR43278:SF2">
    <property type="entry name" value="IRON-SULFUR FLAVOPROTEIN"/>
    <property type="match status" value="1"/>
</dbReference>
<keyword evidence="1" id="KW-0285">Flavoprotein</keyword>
<gene>
    <name evidence="4" type="primary">ywqN_1</name>
    <name evidence="4" type="ORF">ERS852407_00008</name>
</gene>
<keyword evidence="4" id="KW-0560">Oxidoreductase</keyword>
<dbReference type="AlphaFoldDB" id="A0A173WIH1"/>
<dbReference type="InterPro" id="IPR051796">
    <property type="entry name" value="ISF_SsuE-like"/>
</dbReference>
<feature type="domain" description="NADPH-dependent FMN reductase-like" evidence="3">
    <location>
        <begin position="92"/>
        <end position="222"/>
    </location>
</feature>
<evidence type="ECO:0000313" key="4">
    <source>
        <dbReference type="EMBL" id="CUN38185.1"/>
    </source>
</evidence>
<dbReference type="EC" id="1.-.-.-" evidence="4"/>
<dbReference type="EMBL" id="CYZE01000001">
    <property type="protein sequence ID" value="CUN38185.1"/>
    <property type="molecule type" value="Genomic_DNA"/>
</dbReference>
<evidence type="ECO:0000256" key="2">
    <source>
        <dbReference type="ARBA" id="ARBA00022643"/>
    </source>
</evidence>
<reference evidence="4 5" key="1">
    <citation type="submission" date="2015-09" db="EMBL/GenBank/DDBJ databases">
        <authorList>
            <consortium name="Pathogen Informatics"/>
        </authorList>
    </citation>
    <scope>NUCLEOTIDE SEQUENCE [LARGE SCALE GENOMIC DNA]</scope>
    <source>
        <strain evidence="4 5">2789STDY5608850</strain>
    </source>
</reference>
<dbReference type="Gene3D" id="3.40.50.360">
    <property type="match status" value="1"/>
</dbReference>
<dbReference type="Proteomes" id="UP000095651">
    <property type="component" value="Unassembled WGS sequence"/>
</dbReference>
<dbReference type="PANTHER" id="PTHR43278">
    <property type="entry name" value="NAD(P)H-DEPENDENT FMN-CONTAINING OXIDOREDUCTASE YWQN-RELATED"/>
    <property type="match status" value="1"/>
</dbReference>
<dbReference type="SUPFAM" id="SSF52218">
    <property type="entry name" value="Flavoproteins"/>
    <property type="match status" value="1"/>
</dbReference>